<evidence type="ECO:0000256" key="5">
    <source>
        <dbReference type="ARBA" id="ARBA00022692"/>
    </source>
</evidence>
<dbReference type="EMBL" id="BMLT01000003">
    <property type="protein sequence ID" value="GGO79879.1"/>
    <property type="molecule type" value="Genomic_DNA"/>
</dbReference>
<gene>
    <name evidence="11" type="ORF">GCM10011348_15300</name>
</gene>
<comment type="similarity">
    <text evidence="8 9">Belongs to the TRAP transporter small permease family.</text>
</comment>
<dbReference type="PANTHER" id="PTHR35011">
    <property type="entry name" value="2,3-DIKETO-L-GULONATE TRAP TRANSPORTER SMALL PERMEASE PROTEIN YIAM"/>
    <property type="match status" value="1"/>
</dbReference>
<sequence length="156" mass="17240">MNRAERAACTFSEYSAALLLATISIFTFSDVLLRYLFSSSIIGSNEIVQLLMTGFIASGIVITTNSNKHICVSIFEDAFSKSIKTLFNTFSKITCGVVFTFMTFAVIRTFTSEFKLGRSSELVNIPYWAYSAVVAAFLLIITLLTIIKIVQPGKTK</sequence>
<feature type="transmembrane region" description="Helical" evidence="9">
    <location>
        <begin position="127"/>
        <end position="150"/>
    </location>
</feature>
<evidence type="ECO:0000256" key="8">
    <source>
        <dbReference type="ARBA" id="ARBA00038436"/>
    </source>
</evidence>
<evidence type="ECO:0000313" key="12">
    <source>
        <dbReference type="Proteomes" id="UP000599578"/>
    </source>
</evidence>
<protein>
    <recommendedName>
        <fullName evidence="9">TRAP transporter small permease protein</fullName>
    </recommendedName>
</protein>
<keyword evidence="2 9" id="KW-0813">Transport</keyword>
<keyword evidence="12" id="KW-1185">Reference proteome</keyword>
<proteinExistence type="inferred from homology"/>
<evidence type="ECO:0000313" key="11">
    <source>
        <dbReference type="EMBL" id="GGO79879.1"/>
    </source>
</evidence>
<feature type="transmembrane region" description="Helical" evidence="9">
    <location>
        <begin position="47"/>
        <end position="65"/>
    </location>
</feature>
<dbReference type="Pfam" id="PF04290">
    <property type="entry name" value="DctQ"/>
    <property type="match status" value="1"/>
</dbReference>
<dbReference type="GO" id="GO:0015740">
    <property type="term" value="P:C4-dicarboxylate transport"/>
    <property type="evidence" value="ECO:0007669"/>
    <property type="project" value="TreeGrafter"/>
</dbReference>
<organism evidence="11 12">
    <name type="scientific">Marinobacterium nitratireducens</name>
    <dbReference type="NCBI Taxonomy" id="518897"/>
    <lineage>
        <taxon>Bacteria</taxon>
        <taxon>Pseudomonadati</taxon>
        <taxon>Pseudomonadota</taxon>
        <taxon>Gammaproteobacteria</taxon>
        <taxon>Oceanospirillales</taxon>
        <taxon>Oceanospirillaceae</taxon>
        <taxon>Marinobacterium</taxon>
    </lineage>
</organism>
<comment type="caution">
    <text evidence="11">The sequence shown here is derived from an EMBL/GenBank/DDBJ whole genome shotgun (WGS) entry which is preliminary data.</text>
</comment>
<keyword evidence="5 9" id="KW-0812">Transmembrane</keyword>
<comment type="function">
    <text evidence="9">Part of the tripartite ATP-independent periplasmic (TRAP) transport system.</text>
</comment>
<feature type="transmembrane region" description="Helical" evidence="9">
    <location>
        <begin position="86"/>
        <end position="107"/>
    </location>
</feature>
<evidence type="ECO:0000256" key="4">
    <source>
        <dbReference type="ARBA" id="ARBA00022519"/>
    </source>
</evidence>
<evidence type="ECO:0000256" key="2">
    <source>
        <dbReference type="ARBA" id="ARBA00022448"/>
    </source>
</evidence>
<evidence type="ECO:0000256" key="1">
    <source>
        <dbReference type="ARBA" id="ARBA00004429"/>
    </source>
</evidence>
<keyword evidence="3" id="KW-1003">Cell membrane</keyword>
<feature type="domain" description="Tripartite ATP-independent periplasmic transporters DctQ component" evidence="10">
    <location>
        <begin position="24"/>
        <end position="151"/>
    </location>
</feature>
<dbReference type="AlphaFoldDB" id="A0A917ZDD6"/>
<keyword evidence="4 9" id="KW-0997">Cell inner membrane</keyword>
<dbReference type="GO" id="GO:0005886">
    <property type="term" value="C:plasma membrane"/>
    <property type="evidence" value="ECO:0007669"/>
    <property type="project" value="UniProtKB-SubCell"/>
</dbReference>
<name>A0A917ZDD6_9GAMM</name>
<evidence type="ECO:0000256" key="7">
    <source>
        <dbReference type="ARBA" id="ARBA00023136"/>
    </source>
</evidence>
<dbReference type="Proteomes" id="UP000599578">
    <property type="component" value="Unassembled WGS sequence"/>
</dbReference>
<keyword evidence="7 9" id="KW-0472">Membrane</keyword>
<dbReference type="InterPro" id="IPR055348">
    <property type="entry name" value="DctQ"/>
</dbReference>
<evidence type="ECO:0000256" key="6">
    <source>
        <dbReference type="ARBA" id="ARBA00022989"/>
    </source>
</evidence>
<comment type="subunit">
    <text evidence="9">The complex comprises the extracytoplasmic solute receptor protein and the two transmembrane proteins.</text>
</comment>
<feature type="transmembrane region" description="Helical" evidence="9">
    <location>
        <begin position="12"/>
        <end position="35"/>
    </location>
</feature>
<evidence type="ECO:0000259" key="10">
    <source>
        <dbReference type="Pfam" id="PF04290"/>
    </source>
</evidence>
<dbReference type="PANTHER" id="PTHR35011:SF2">
    <property type="entry name" value="2,3-DIKETO-L-GULONATE TRAP TRANSPORTER SMALL PERMEASE PROTEIN YIAM"/>
    <property type="match status" value="1"/>
</dbReference>
<dbReference type="RefSeq" id="WP_188859989.1">
    <property type="nucleotide sequence ID" value="NZ_BMLT01000003.1"/>
</dbReference>
<evidence type="ECO:0000256" key="9">
    <source>
        <dbReference type="RuleBase" id="RU369079"/>
    </source>
</evidence>
<reference evidence="11 12" key="1">
    <citation type="journal article" date="2014" name="Int. J. Syst. Evol. Microbiol.">
        <title>Complete genome sequence of Corynebacterium casei LMG S-19264T (=DSM 44701T), isolated from a smear-ripened cheese.</title>
        <authorList>
            <consortium name="US DOE Joint Genome Institute (JGI-PGF)"/>
            <person name="Walter F."/>
            <person name="Albersmeier A."/>
            <person name="Kalinowski J."/>
            <person name="Ruckert C."/>
        </authorList>
    </citation>
    <scope>NUCLEOTIDE SEQUENCE [LARGE SCALE GENOMIC DNA]</scope>
    <source>
        <strain evidence="11 12">CGMCC 1.7286</strain>
    </source>
</reference>
<dbReference type="InterPro" id="IPR007387">
    <property type="entry name" value="TRAP_DctQ"/>
</dbReference>
<comment type="subcellular location">
    <subcellularLocation>
        <location evidence="1 9">Cell inner membrane</location>
        <topology evidence="1 9">Multi-pass membrane protein</topology>
    </subcellularLocation>
</comment>
<keyword evidence="6 9" id="KW-1133">Transmembrane helix</keyword>
<accession>A0A917ZDD6</accession>
<dbReference type="GO" id="GO:0022857">
    <property type="term" value="F:transmembrane transporter activity"/>
    <property type="evidence" value="ECO:0007669"/>
    <property type="project" value="UniProtKB-UniRule"/>
</dbReference>
<evidence type="ECO:0000256" key="3">
    <source>
        <dbReference type="ARBA" id="ARBA00022475"/>
    </source>
</evidence>